<keyword evidence="3 6" id="KW-0812">Transmembrane</keyword>
<dbReference type="WBParaSite" id="jg19020">
    <property type="protein sequence ID" value="jg19020"/>
    <property type="gene ID" value="jg19020"/>
</dbReference>
<feature type="domain" description="Phosphatidic acid phosphatase type 2/haloperoxidase" evidence="7">
    <location>
        <begin position="147"/>
        <end position="267"/>
    </location>
</feature>
<proteinExistence type="inferred from homology"/>
<dbReference type="GO" id="GO:0006644">
    <property type="term" value="P:phospholipid metabolic process"/>
    <property type="evidence" value="ECO:0007669"/>
    <property type="project" value="InterPro"/>
</dbReference>
<feature type="transmembrane region" description="Helical" evidence="6">
    <location>
        <begin position="224"/>
        <end position="245"/>
    </location>
</feature>
<evidence type="ECO:0000256" key="3">
    <source>
        <dbReference type="ARBA" id="ARBA00022692"/>
    </source>
</evidence>
<accession>A0A915DFJ0</accession>
<feature type="transmembrane region" description="Helical" evidence="6">
    <location>
        <begin position="105"/>
        <end position="126"/>
    </location>
</feature>
<dbReference type="SUPFAM" id="SSF48317">
    <property type="entry name" value="Acid phosphatase/Vanadium-dependent haloperoxidase"/>
    <property type="match status" value="1"/>
</dbReference>
<dbReference type="Proteomes" id="UP000887574">
    <property type="component" value="Unplaced"/>
</dbReference>
<comment type="similarity">
    <text evidence="2">Belongs to the PA-phosphatase related phosphoesterase family.</text>
</comment>
<dbReference type="GO" id="GO:0046839">
    <property type="term" value="P:phospholipid dephosphorylation"/>
    <property type="evidence" value="ECO:0007669"/>
    <property type="project" value="TreeGrafter"/>
</dbReference>
<dbReference type="InterPro" id="IPR036938">
    <property type="entry name" value="PAP2/HPO_sf"/>
</dbReference>
<dbReference type="PANTHER" id="PTHR10165">
    <property type="entry name" value="LIPID PHOSPHATE PHOSPHATASE"/>
    <property type="match status" value="1"/>
</dbReference>
<protein>
    <submittedName>
        <fullName evidence="9">Phosphatidic acid phosphatase type 2/haloperoxidase domain-containing protein</fullName>
    </submittedName>
</protein>
<dbReference type="InterPro" id="IPR043216">
    <property type="entry name" value="PAP-like"/>
</dbReference>
<dbReference type="Gene3D" id="1.20.144.10">
    <property type="entry name" value="Phosphatidic acid phosphatase type 2/haloperoxidase"/>
    <property type="match status" value="1"/>
</dbReference>
<evidence type="ECO:0000259" key="7">
    <source>
        <dbReference type="SMART" id="SM00014"/>
    </source>
</evidence>
<reference evidence="9" key="1">
    <citation type="submission" date="2022-11" db="UniProtKB">
        <authorList>
            <consortium name="WormBaseParasite"/>
        </authorList>
    </citation>
    <scope>IDENTIFICATION</scope>
</reference>
<dbReference type="SMART" id="SM00014">
    <property type="entry name" value="acidPPc"/>
    <property type="match status" value="1"/>
</dbReference>
<dbReference type="GO" id="GO:0007165">
    <property type="term" value="P:signal transduction"/>
    <property type="evidence" value="ECO:0007669"/>
    <property type="project" value="TreeGrafter"/>
</dbReference>
<sequence>MPDCRLKQSPPVITITDADDCNTVAARHMDVENTVLPNSQLNLKNERVRRWPVVRVCIDILLLLFGWFGVSNILRSFGPYHRGFFCEDSTIRLPYRPNTVTVSMLFTYALGVPPLVILLTECFRLLSSASNEIYSVYEYGRDFSLDFYFMLALVTTEVATTVTKYSVVVYDLIISTCCLNGDTHKAQDGRLSFWSGHSALSLCAATFAVLYLQSRLKGQVKSLVLVPFLQLALLSSALYICYSRISDHMHHPTDVLVDRYGHFNFVNCGILRS</sequence>
<organism evidence="8 9">
    <name type="scientific">Ditylenchus dipsaci</name>
    <dbReference type="NCBI Taxonomy" id="166011"/>
    <lineage>
        <taxon>Eukaryota</taxon>
        <taxon>Metazoa</taxon>
        <taxon>Ecdysozoa</taxon>
        <taxon>Nematoda</taxon>
        <taxon>Chromadorea</taxon>
        <taxon>Rhabditida</taxon>
        <taxon>Tylenchina</taxon>
        <taxon>Tylenchomorpha</taxon>
        <taxon>Sphaerularioidea</taxon>
        <taxon>Anguinidae</taxon>
        <taxon>Anguininae</taxon>
        <taxon>Ditylenchus</taxon>
    </lineage>
</organism>
<dbReference type="PANTHER" id="PTHR10165:SF103">
    <property type="entry name" value="PHOSPHOLIPID PHOSPHATASE HOMOLOG 1.2 HOMOLOG"/>
    <property type="match status" value="1"/>
</dbReference>
<dbReference type="Pfam" id="PF01569">
    <property type="entry name" value="PAP2"/>
    <property type="match status" value="1"/>
</dbReference>
<evidence type="ECO:0000313" key="9">
    <source>
        <dbReference type="WBParaSite" id="jg19020"/>
    </source>
</evidence>
<feature type="transmembrane region" description="Helical" evidence="6">
    <location>
        <begin position="193"/>
        <end position="212"/>
    </location>
</feature>
<comment type="subcellular location">
    <subcellularLocation>
        <location evidence="1">Membrane</location>
        <topology evidence="1">Multi-pass membrane protein</topology>
    </subcellularLocation>
</comment>
<keyword evidence="8" id="KW-1185">Reference proteome</keyword>
<feature type="transmembrane region" description="Helical" evidence="6">
    <location>
        <begin position="147"/>
        <end position="173"/>
    </location>
</feature>
<keyword evidence="5 6" id="KW-0472">Membrane</keyword>
<evidence type="ECO:0000256" key="5">
    <source>
        <dbReference type="ARBA" id="ARBA00023136"/>
    </source>
</evidence>
<keyword evidence="4 6" id="KW-1133">Transmembrane helix</keyword>
<evidence type="ECO:0000256" key="4">
    <source>
        <dbReference type="ARBA" id="ARBA00022989"/>
    </source>
</evidence>
<dbReference type="AlphaFoldDB" id="A0A915DFJ0"/>
<evidence type="ECO:0000256" key="2">
    <source>
        <dbReference type="ARBA" id="ARBA00008816"/>
    </source>
</evidence>
<evidence type="ECO:0000256" key="1">
    <source>
        <dbReference type="ARBA" id="ARBA00004141"/>
    </source>
</evidence>
<dbReference type="GO" id="GO:0005886">
    <property type="term" value="C:plasma membrane"/>
    <property type="evidence" value="ECO:0007669"/>
    <property type="project" value="TreeGrafter"/>
</dbReference>
<dbReference type="GO" id="GO:0008195">
    <property type="term" value="F:phosphatidate phosphatase activity"/>
    <property type="evidence" value="ECO:0007669"/>
    <property type="project" value="TreeGrafter"/>
</dbReference>
<dbReference type="InterPro" id="IPR000326">
    <property type="entry name" value="PAP2/HPO"/>
</dbReference>
<name>A0A915DFJ0_9BILA</name>
<evidence type="ECO:0000313" key="8">
    <source>
        <dbReference type="Proteomes" id="UP000887574"/>
    </source>
</evidence>
<evidence type="ECO:0000256" key="6">
    <source>
        <dbReference type="SAM" id="Phobius"/>
    </source>
</evidence>
<feature type="transmembrane region" description="Helical" evidence="6">
    <location>
        <begin position="53"/>
        <end position="74"/>
    </location>
</feature>